<feature type="compositionally biased region" description="Basic and acidic residues" evidence="1">
    <location>
        <begin position="47"/>
        <end position="63"/>
    </location>
</feature>
<name>A0AAV2K681_KNICA</name>
<gene>
    <name evidence="2" type="ORF">KC01_LOCUS14755</name>
</gene>
<proteinExistence type="predicted"/>
<feature type="compositionally biased region" description="Basic and acidic residues" evidence="1">
    <location>
        <begin position="15"/>
        <end position="27"/>
    </location>
</feature>
<protein>
    <submittedName>
        <fullName evidence="2">Uncharacterized protein</fullName>
    </submittedName>
</protein>
<feature type="region of interest" description="Disordered" evidence="1">
    <location>
        <begin position="1"/>
        <end position="71"/>
    </location>
</feature>
<sequence length="94" mass="10239">MSSAGHAFESPQGSAEREPERRREGRKQLRRISGRQDPDAVTYISLGRERDSEERRDGERDGEGAVEDTWKPNVIQWCGVVHTGGGGGGGGGEM</sequence>
<dbReference type="EMBL" id="OZ035838">
    <property type="protein sequence ID" value="CAL1584403.1"/>
    <property type="molecule type" value="Genomic_DNA"/>
</dbReference>
<organism evidence="2 3">
    <name type="scientific">Knipowitschia caucasica</name>
    <name type="common">Caucasian dwarf goby</name>
    <name type="synonym">Pomatoschistus caucasicus</name>
    <dbReference type="NCBI Taxonomy" id="637954"/>
    <lineage>
        <taxon>Eukaryota</taxon>
        <taxon>Metazoa</taxon>
        <taxon>Chordata</taxon>
        <taxon>Craniata</taxon>
        <taxon>Vertebrata</taxon>
        <taxon>Euteleostomi</taxon>
        <taxon>Actinopterygii</taxon>
        <taxon>Neopterygii</taxon>
        <taxon>Teleostei</taxon>
        <taxon>Neoteleostei</taxon>
        <taxon>Acanthomorphata</taxon>
        <taxon>Gobiaria</taxon>
        <taxon>Gobiiformes</taxon>
        <taxon>Gobioidei</taxon>
        <taxon>Gobiidae</taxon>
        <taxon>Gobiinae</taxon>
        <taxon>Knipowitschia</taxon>
    </lineage>
</organism>
<dbReference type="Proteomes" id="UP001497482">
    <property type="component" value="Chromosome 16"/>
</dbReference>
<dbReference type="AlphaFoldDB" id="A0AAV2K681"/>
<keyword evidence="3" id="KW-1185">Reference proteome</keyword>
<evidence type="ECO:0000313" key="3">
    <source>
        <dbReference type="Proteomes" id="UP001497482"/>
    </source>
</evidence>
<accession>A0AAV2K681</accession>
<reference evidence="2 3" key="1">
    <citation type="submission" date="2024-04" db="EMBL/GenBank/DDBJ databases">
        <authorList>
            <person name="Waldvogel A.-M."/>
            <person name="Schoenle A."/>
        </authorList>
    </citation>
    <scope>NUCLEOTIDE SEQUENCE [LARGE SCALE GENOMIC DNA]</scope>
</reference>
<evidence type="ECO:0000313" key="2">
    <source>
        <dbReference type="EMBL" id="CAL1584403.1"/>
    </source>
</evidence>
<evidence type="ECO:0000256" key="1">
    <source>
        <dbReference type="SAM" id="MobiDB-lite"/>
    </source>
</evidence>